<protein>
    <submittedName>
        <fullName evidence="1">Protein ZBED8like [Pundamilia nyererei]</fullName>
    </submittedName>
</protein>
<dbReference type="AlphaFoldDB" id="A0A0K2TGY3"/>
<name>A0A0K2TGY3_LEPSM</name>
<accession>A0A0K2TGY3</accession>
<reference evidence="1" key="1">
    <citation type="submission" date="2014-05" db="EMBL/GenBank/DDBJ databases">
        <authorList>
            <person name="Chronopoulou M."/>
        </authorList>
    </citation>
    <scope>NUCLEOTIDE SEQUENCE</scope>
    <source>
        <tissue evidence="1">Whole organism</tissue>
    </source>
</reference>
<organism evidence="1">
    <name type="scientific">Lepeophtheirus salmonis</name>
    <name type="common">Salmon louse</name>
    <name type="synonym">Caligus salmonis</name>
    <dbReference type="NCBI Taxonomy" id="72036"/>
    <lineage>
        <taxon>Eukaryota</taxon>
        <taxon>Metazoa</taxon>
        <taxon>Ecdysozoa</taxon>
        <taxon>Arthropoda</taxon>
        <taxon>Crustacea</taxon>
        <taxon>Multicrustacea</taxon>
        <taxon>Hexanauplia</taxon>
        <taxon>Copepoda</taxon>
        <taxon>Siphonostomatoida</taxon>
        <taxon>Caligidae</taxon>
        <taxon>Lepeophtheirus</taxon>
    </lineage>
</organism>
<sequence length="75" mass="9044">MAYIFDAFNHLNRQMQRGGLNIIESQENLEVFKKKKIYGNDEQRIITLQTFPCWMTVLVRLKMWLELEKFLYLGS</sequence>
<dbReference type="EMBL" id="HACA01007853">
    <property type="protein sequence ID" value="CDW25214.1"/>
    <property type="molecule type" value="Transcribed_RNA"/>
</dbReference>
<proteinExistence type="predicted"/>
<evidence type="ECO:0000313" key="1">
    <source>
        <dbReference type="EMBL" id="CDW25214.1"/>
    </source>
</evidence>